<gene>
    <name evidence="4" type="ORF">OKIOD_LOCUS4357</name>
</gene>
<feature type="region of interest" description="Disordered" evidence="2">
    <location>
        <begin position="1"/>
        <end position="65"/>
    </location>
</feature>
<name>A0ABN7S1R3_OIKDI</name>
<keyword evidence="1" id="KW-0999">Mitochondrion inner membrane</keyword>
<dbReference type="SUPFAM" id="SSF144122">
    <property type="entry name" value="Tim10-like"/>
    <property type="match status" value="1"/>
</dbReference>
<proteinExistence type="inferred from homology"/>
<keyword evidence="1" id="KW-0472">Membrane</keyword>
<evidence type="ECO:0000313" key="4">
    <source>
        <dbReference type="EMBL" id="CAG5090987.1"/>
    </source>
</evidence>
<dbReference type="EMBL" id="OU015568">
    <property type="protein sequence ID" value="CAG5090987.1"/>
    <property type="molecule type" value="Genomic_DNA"/>
</dbReference>
<comment type="subunit">
    <text evidence="1">Heterohexamer.</text>
</comment>
<accession>A0ABN7S1R3</accession>
<comment type="function">
    <text evidence="1">Mitochondrial intermembrane chaperone that participates in the import and insertion of some multi-pass transmembrane proteins into the mitochondrial inner membrane. Also required for the transfer of beta-barrel precursors from the TOM complex to the sorting and assembly machinery (SAM complex) of the outer membrane. Acts as a chaperone-like protein that protects the hydrophobic precursors from aggregation and guide them through the mitochondrial intermembrane space.</text>
</comment>
<comment type="domain">
    <text evidence="1">The twin CX3C motif contains 4 conserved Cys residues that form 2 disulfide bonds in the mitochondrial intermembrane space.</text>
</comment>
<dbReference type="InterPro" id="IPR004217">
    <property type="entry name" value="Tim10-like"/>
</dbReference>
<dbReference type="InterPro" id="IPR035427">
    <property type="entry name" value="Tim10-like_dom_sf"/>
</dbReference>
<keyword evidence="1" id="KW-0653">Protein transport</keyword>
<protein>
    <recommendedName>
        <fullName evidence="1">Mitochondrial import inner membrane translocase subunit</fullName>
    </recommendedName>
</protein>
<sequence>MGWFGSSAPEKKKNYDEDMNDGAGGGYDKYDTGSSAGSSAPPPLGGGLGNASAMPSMSEDLGAASMPGNVSQALGMVKQQLKQQLAQAHQQALMEAINKNCLEACDPDGSSRLQTKCVETCAARYIDAWNHVSKSVRNAQS</sequence>
<comment type="subcellular location">
    <subcellularLocation>
        <location evidence="1">Mitochondrion inner membrane</location>
        <topology evidence="1">Peripheral membrane protein</topology>
        <orientation evidence="1">Intermembrane side</orientation>
    </subcellularLocation>
</comment>
<feature type="domain" description="Tim10-like" evidence="3">
    <location>
        <begin position="79"/>
        <end position="136"/>
    </location>
</feature>
<evidence type="ECO:0000313" key="5">
    <source>
        <dbReference type="Proteomes" id="UP001158576"/>
    </source>
</evidence>
<evidence type="ECO:0000256" key="2">
    <source>
        <dbReference type="SAM" id="MobiDB-lite"/>
    </source>
</evidence>
<keyword evidence="1" id="KW-0811">Translocation</keyword>
<keyword evidence="1" id="KW-0143">Chaperone</keyword>
<evidence type="ECO:0000259" key="3">
    <source>
        <dbReference type="Pfam" id="PF02953"/>
    </source>
</evidence>
<comment type="similarity">
    <text evidence="1">Belongs to the small Tim family.</text>
</comment>
<dbReference type="Proteomes" id="UP001158576">
    <property type="component" value="Chromosome PAR"/>
</dbReference>
<reference evidence="4 5" key="1">
    <citation type="submission" date="2021-04" db="EMBL/GenBank/DDBJ databases">
        <authorList>
            <person name="Bliznina A."/>
        </authorList>
    </citation>
    <scope>NUCLEOTIDE SEQUENCE [LARGE SCALE GENOMIC DNA]</scope>
</reference>
<dbReference type="Gene3D" id="1.10.287.810">
    <property type="entry name" value="Mitochondrial import inner membrane translocase subunit tim13 like domains"/>
    <property type="match status" value="1"/>
</dbReference>
<keyword evidence="1" id="KW-0496">Mitochondrion</keyword>
<evidence type="ECO:0000256" key="1">
    <source>
        <dbReference type="RuleBase" id="RU367043"/>
    </source>
</evidence>
<dbReference type="Pfam" id="PF02953">
    <property type="entry name" value="zf-Tim10_DDP"/>
    <property type="match status" value="1"/>
</dbReference>
<keyword evidence="5" id="KW-1185">Reference proteome</keyword>
<keyword evidence="1" id="KW-1015">Disulfide bond</keyword>
<organism evidence="4 5">
    <name type="scientific">Oikopleura dioica</name>
    <name type="common">Tunicate</name>
    <dbReference type="NCBI Taxonomy" id="34765"/>
    <lineage>
        <taxon>Eukaryota</taxon>
        <taxon>Metazoa</taxon>
        <taxon>Chordata</taxon>
        <taxon>Tunicata</taxon>
        <taxon>Appendicularia</taxon>
        <taxon>Copelata</taxon>
        <taxon>Oikopleuridae</taxon>
        <taxon>Oikopleura</taxon>
    </lineage>
</organism>
<keyword evidence="1" id="KW-0813">Transport</keyword>